<protein>
    <submittedName>
        <fullName evidence="1">Cytoplasmic protein</fullName>
    </submittedName>
</protein>
<proteinExistence type="predicted"/>
<dbReference type="EMBL" id="NRRV01000037">
    <property type="protein sequence ID" value="MBK1631998.1"/>
    <property type="molecule type" value="Genomic_DNA"/>
</dbReference>
<dbReference type="RefSeq" id="WP_200239124.1">
    <property type="nucleotide sequence ID" value="NZ_NRRV01000037.1"/>
</dbReference>
<evidence type="ECO:0000313" key="1">
    <source>
        <dbReference type="EMBL" id="MBK1631998.1"/>
    </source>
</evidence>
<reference evidence="1 2" key="1">
    <citation type="journal article" date="2020" name="Microorganisms">
        <title>Osmotic Adaptation and Compatible Solute Biosynthesis of Phototrophic Bacteria as Revealed from Genome Analyses.</title>
        <authorList>
            <person name="Imhoff J.F."/>
            <person name="Rahn T."/>
            <person name="Kunzel S."/>
            <person name="Keller A."/>
            <person name="Neulinger S.C."/>
        </authorList>
    </citation>
    <scope>NUCLEOTIDE SEQUENCE [LARGE SCALE GENOMIC DNA]</scope>
    <source>
        <strain evidence="1 2">DSM 6210</strain>
    </source>
</reference>
<dbReference type="Proteomes" id="UP000748752">
    <property type="component" value="Unassembled WGS sequence"/>
</dbReference>
<evidence type="ECO:0000313" key="2">
    <source>
        <dbReference type="Proteomes" id="UP000748752"/>
    </source>
</evidence>
<keyword evidence="2" id="KW-1185">Reference proteome</keyword>
<name>A0ABS1CJA1_9GAMM</name>
<sequence length="193" mass="21954">MSTDFEQRLDKILDRLTSDDFLRGRGLGNEIPFYAFDYPPERELAVREHIGFLLEQLPKRRPGLRVVHVNLFSLMVEHLKARGFYDKALQKQRQAGDEALRKALAAPLDAAKLAAVLADQVDPANRDLVLVSGVGSAYPLLRTHNLLNNLHHRMGSTPLVLFYPGVYDGQSLRLFGLLPDKPYYRAFRLVDSW</sequence>
<accession>A0ABS1CJA1</accession>
<gene>
    <name evidence="1" type="ORF">CKO31_14885</name>
</gene>
<dbReference type="InterPro" id="IPR014858">
    <property type="entry name" value="BrxB"/>
</dbReference>
<comment type="caution">
    <text evidence="1">The sequence shown here is derived from an EMBL/GenBank/DDBJ whole genome shotgun (WGS) entry which is preliminary data.</text>
</comment>
<dbReference type="Pfam" id="PF08747">
    <property type="entry name" value="BrxB"/>
    <property type="match status" value="1"/>
</dbReference>
<organism evidence="1 2">
    <name type="scientific">Thiohalocapsa halophila</name>
    <dbReference type="NCBI Taxonomy" id="69359"/>
    <lineage>
        <taxon>Bacteria</taxon>
        <taxon>Pseudomonadati</taxon>
        <taxon>Pseudomonadota</taxon>
        <taxon>Gammaproteobacteria</taxon>
        <taxon>Chromatiales</taxon>
        <taxon>Chromatiaceae</taxon>
        <taxon>Thiohalocapsa</taxon>
    </lineage>
</organism>